<proteinExistence type="inferred from homology"/>
<dbReference type="AlphaFoldDB" id="A0A0V8QIM1"/>
<dbReference type="InterPro" id="IPR027417">
    <property type="entry name" value="P-loop_NTPase"/>
</dbReference>
<dbReference type="Proteomes" id="UP000054874">
    <property type="component" value="Unassembled WGS sequence"/>
</dbReference>
<keyword evidence="8" id="KW-1185">Reference proteome</keyword>
<dbReference type="RefSeq" id="WP_058351552.1">
    <property type="nucleotide sequence ID" value="NZ_CABMMD010000027.1"/>
</dbReference>
<dbReference type="Pfam" id="PF00005">
    <property type="entry name" value="ABC_tran"/>
    <property type="match status" value="1"/>
</dbReference>
<dbReference type="InterPro" id="IPR003439">
    <property type="entry name" value="ABC_transporter-like_ATP-bd"/>
</dbReference>
<dbReference type="EMBL" id="LNAM01000027">
    <property type="protein sequence ID" value="KSV60243.1"/>
    <property type="molecule type" value="Genomic_DNA"/>
</dbReference>
<dbReference type="InterPro" id="IPR003593">
    <property type="entry name" value="AAA+_ATPase"/>
</dbReference>
<name>A0A0V8QIM1_9FIRM</name>
<gene>
    <name evidence="6" type="ORF">ASU35_13265</name>
    <name evidence="7" type="ORF">ASU35_17155</name>
</gene>
<evidence type="ECO:0000256" key="2">
    <source>
        <dbReference type="ARBA" id="ARBA00022448"/>
    </source>
</evidence>
<evidence type="ECO:0000256" key="3">
    <source>
        <dbReference type="ARBA" id="ARBA00022741"/>
    </source>
</evidence>
<keyword evidence="4" id="KW-0067">ATP-binding</keyword>
<evidence type="ECO:0000313" key="8">
    <source>
        <dbReference type="Proteomes" id="UP000054874"/>
    </source>
</evidence>
<evidence type="ECO:0000256" key="1">
    <source>
        <dbReference type="ARBA" id="ARBA00005417"/>
    </source>
</evidence>
<feature type="domain" description="ABC transporter" evidence="5">
    <location>
        <begin position="2"/>
        <end position="238"/>
    </location>
</feature>
<dbReference type="OrthoDB" id="9804819at2"/>
<comment type="similarity">
    <text evidence="1">Belongs to the ABC transporter superfamily.</text>
</comment>
<dbReference type="PANTHER" id="PTHR42711:SF5">
    <property type="entry name" value="ABC TRANSPORTER ATP-BINDING PROTEIN NATA"/>
    <property type="match status" value="1"/>
</dbReference>
<organism evidence="7 8">
    <name type="scientific">Acetivibrio ethanolgignens</name>
    <dbReference type="NCBI Taxonomy" id="290052"/>
    <lineage>
        <taxon>Bacteria</taxon>
        <taxon>Bacillati</taxon>
        <taxon>Bacillota</taxon>
        <taxon>Clostridia</taxon>
        <taxon>Eubacteriales</taxon>
        <taxon>Oscillospiraceae</taxon>
        <taxon>Acetivibrio</taxon>
    </lineage>
</organism>
<dbReference type="SMART" id="SM00382">
    <property type="entry name" value="AAA"/>
    <property type="match status" value="1"/>
</dbReference>
<evidence type="ECO:0000256" key="4">
    <source>
        <dbReference type="ARBA" id="ARBA00022840"/>
    </source>
</evidence>
<dbReference type="InterPro" id="IPR050763">
    <property type="entry name" value="ABC_transporter_ATP-binding"/>
</dbReference>
<reference evidence="7 8" key="1">
    <citation type="submission" date="2015-11" db="EMBL/GenBank/DDBJ databases">
        <title>Butyribacter intestini gen. nov., sp. nov., a butyric acid-producing bacterium of the family Lachnospiraceae isolated from the human faeces.</title>
        <authorList>
            <person name="Zou Y."/>
            <person name="Xue W."/>
            <person name="Luo G."/>
            <person name="Lv M."/>
        </authorList>
    </citation>
    <scope>NUCLEOTIDE SEQUENCE [LARGE SCALE GENOMIC DNA]</scope>
    <source>
        <strain evidence="7 8">ACET-33324</strain>
    </source>
</reference>
<accession>A0A0V8QIM1</accession>
<sequence length="308" mass="35059">MIKIANVHKEYVSLNKRRTCVLENIELEIKEGEVIALLGHNGSGKSTLLKCICGVLKPTSGEVLIEEKNSFKYRKQLIKNMGVIFNQKSSFIIDLSVSDNLKFFKAIYNLSDNTYEKNFNYLNSFLDINELLEKPYRKLSFGERVKCEIISILLHDPKYIILDEPTIGLDYNAKKGLYNLINELKKNGKSIIITTHEVDYIEGVCDKTVILKNGRIAYCGNPKAVTDKIGLNKKIIISYTDILDQNKAILFSKKCHEINENSLILFLSHANEFDDIVKEALEAYKVSSINVEEINIREVLEDVLSQGN</sequence>
<dbReference type="PROSITE" id="PS50893">
    <property type="entry name" value="ABC_TRANSPORTER_2"/>
    <property type="match status" value="1"/>
</dbReference>
<evidence type="ECO:0000259" key="5">
    <source>
        <dbReference type="PROSITE" id="PS50893"/>
    </source>
</evidence>
<evidence type="ECO:0000313" key="7">
    <source>
        <dbReference type="EMBL" id="KSV60243.1"/>
    </source>
</evidence>
<dbReference type="GO" id="GO:0005524">
    <property type="term" value="F:ATP binding"/>
    <property type="evidence" value="ECO:0007669"/>
    <property type="project" value="UniProtKB-KW"/>
</dbReference>
<dbReference type="STRING" id="290052.ASU35_13265"/>
<keyword evidence="3" id="KW-0547">Nucleotide-binding</keyword>
<comment type="caution">
    <text evidence="7">The sequence shown here is derived from an EMBL/GenBank/DDBJ whole genome shotgun (WGS) entry which is preliminary data.</text>
</comment>
<dbReference type="Gene3D" id="3.40.50.300">
    <property type="entry name" value="P-loop containing nucleotide triphosphate hydrolases"/>
    <property type="match status" value="1"/>
</dbReference>
<dbReference type="SUPFAM" id="SSF52540">
    <property type="entry name" value="P-loop containing nucleoside triphosphate hydrolases"/>
    <property type="match status" value="1"/>
</dbReference>
<dbReference type="PANTHER" id="PTHR42711">
    <property type="entry name" value="ABC TRANSPORTER ATP-BINDING PROTEIN"/>
    <property type="match status" value="1"/>
</dbReference>
<dbReference type="GO" id="GO:0016887">
    <property type="term" value="F:ATP hydrolysis activity"/>
    <property type="evidence" value="ECO:0007669"/>
    <property type="project" value="InterPro"/>
</dbReference>
<dbReference type="EMBL" id="LNAM01000177">
    <property type="protein sequence ID" value="KSV58275.1"/>
    <property type="molecule type" value="Genomic_DNA"/>
</dbReference>
<evidence type="ECO:0000313" key="6">
    <source>
        <dbReference type="EMBL" id="KSV58275.1"/>
    </source>
</evidence>
<keyword evidence="2" id="KW-0813">Transport</keyword>
<protein>
    <recommendedName>
        <fullName evidence="5">ABC transporter domain-containing protein</fullName>
    </recommendedName>
</protein>